<evidence type="ECO:0000313" key="2">
    <source>
        <dbReference type="EMBL" id="MFC5501244.1"/>
    </source>
</evidence>
<dbReference type="InterPro" id="IPR050180">
    <property type="entry name" value="RNR_Ribonuclease"/>
</dbReference>
<evidence type="ECO:0000259" key="1">
    <source>
        <dbReference type="SMART" id="SM00955"/>
    </source>
</evidence>
<keyword evidence="3" id="KW-1185">Reference proteome</keyword>
<organism evidence="2 3">
    <name type="scientific">Lysinimonas soli</name>
    <dbReference type="NCBI Taxonomy" id="1074233"/>
    <lineage>
        <taxon>Bacteria</taxon>
        <taxon>Bacillati</taxon>
        <taxon>Actinomycetota</taxon>
        <taxon>Actinomycetes</taxon>
        <taxon>Micrococcales</taxon>
        <taxon>Microbacteriaceae</taxon>
        <taxon>Lysinimonas</taxon>
    </lineage>
</organism>
<dbReference type="PANTHER" id="PTHR23355">
    <property type="entry name" value="RIBONUCLEASE"/>
    <property type="match status" value="1"/>
</dbReference>
<dbReference type="SMART" id="SM00955">
    <property type="entry name" value="RNB"/>
    <property type="match status" value="1"/>
</dbReference>
<accession>A0ABW0NNB6</accession>
<evidence type="ECO:0000313" key="3">
    <source>
        <dbReference type="Proteomes" id="UP001596039"/>
    </source>
</evidence>
<dbReference type="InterPro" id="IPR040596">
    <property type="entry name" value="RNase_II_C_S1"/>
</dbReference>
<dbReference type="EMBL" id="JBHSMG010000001">
    <property type="protein sequence ID" value="MFC5501244.1"/>
    <property type="molecule type" value="Genomic_DNA"/>
</dbReference>
<dbReference type="Proteomes" id="UP001596039">
    <property type="component" value="Unassembled WGS sequence"/>
</dbReference>
<dbReference type="Pfam" id="PF00773">
    <property type="entry name" value="RNB"/>
    <property type="match status" value="1"/>
</dbReference>
<comment type="caution">
    <text evidence="2">The sequence shown here is derived from an EMBL/GenBank/DDBJ whole genome shotgun (WGS) entry which is preliminary data.</text>
</comment>
<name>A0ABW0NNB6_9MICO</name>
<dbReference type="PANTHER" id="PTHR23355:SF42">
    <property type="entry name" value="RIBONUCLEASE II, CHLOROPLASTIC_MITOCHONDRIAL"/>
    <property type="match status" value="1"/>
</dbReference>
<reference evidence="3" key="1">
    <citation type="journal article" date="2019" name="Int. J. Syst. Evol. Microbiol.">
        <title>The Global Catalogue of Microorganisms (GCM) 10K type strain sequencing project: providing services to taxonomists for standard genome sequencing and annotation.</title>
        <authorList>
            <consortium name="The Broad Institute Genomics Platform"/>
            <consortium name="The Broad Institute Genome Sequencing Center for Infectious Disease"/>
            <person name="Wu L."/>
            <person name="Ma J."/>
        </authorList>
    </citation>
    <scope>NUCLEOTIDE SEQUENCE [LARGE SCALE GENOMIC DNA]</scope>
    <source>
        <strain evidence="3">CGMCC 4.6997</strain>
    </source>
</reference>
<dbReference type="RefSeq" id="WP_386738843.1">
    <property type="nucleotide sequence ID" value="NZ_JBHSMG010000001.1"/>
</dbReference>
<sequence>MHTTALRLTPLATDNELARLLAALPGELKLERDFPSAVLAEAAAAAGSAPLPDRDATDLELVTLDPIGSADLDQAFQLVREGAGYRFWYAIADVPAFVAPGHLIDAEAHKRGQTMYAPDGRIPLHPTVLSEGAASLLPDQLRGAFVWEFGLDANAAVTSSSLTTARVRSRRRLDYGGVQAAIDGGSADGTLTLLREIGLARLALERARGGASLNLPEVDIDKQNGRYLAIRRAQLPVENWNAQLSLLTGMAAATIMLEGKVGILRTMPPADPESVDRFRHQTRALGAPWPADQPYGEYLAGLDGTNPHHLAILHAAGSLFRGAGYTPFDGTVPADSMQSAVGAPYAHVTAPLRRLVDRFGLVVCEALSSGAPVPDWARSALPQLPAEMSHSSNLAGQLDRRALDAVETAVLAPRVGEIFDGVIIAQNKTGSVVQLADPAVTAECTGHTANGAAVRVRLVTADLDSATLLFEPVA</sequence>
<dbReference type="SUPFAM" id="SSF50249">
    <property type="entry name" value="Nucleic acid-binding proteins"/>
    <property type="match status" value="1"/>
</dbReference>
<dbReference type="InterPro" id="IPR001900">
    <property type="entry name" value="RNase_II/R"/>
</dbReference>
<dbReference type="InterPro" id="IPR012340">
    <property type="entry name" value="NA-bd_OB-fold"/>
</dbReference>
<proteinExistence type="predicted"/>
<dbReference type="Pfam" id="PF18614">
    <property type="entry name" value="RNase_II_C_S1"/>
    <property type="match status" value="1"/>
</dbReference>
<protein>
    <submittedName>
        <fullName evidence="2">RNB domain-containing ribonuclease</fullName>
    </submittedName>
</protein>
<gene>
    <name evidence="2" type="ORF">ACFPJ4_03205</name>
</gene>
<feature type="domain" description="RNB" evidence="1">
    <location>
        <begin position="53"/>
        <end position="370"/>
    </location>
</feature>